<dbReference type="Gene3D" id="1.20.1530.20">
    <property type="match status" value="1"/>
</dbReference>
<feature type="transmembrane region" description="Helical" evidence="5">
    <location>
        <begin position="162"/>
        <end position="182"/>
    </location>
</feature>
<evidence type="ECO:0000256" key="4">
    <source>
        <dbReference type="ARBA" id="ARBA00023136"/>
    </source>
</evidence>
<protein>
    <recommendedName>
        <fullName evidence="7">Bile acid:sodium symporter</fullName>
    </recommendedName>
</protein>
<evidence type="ECO:0000256" key="2">
    <source>
        <dbReference type="ARBA" id="ARBA00022692"/>
    </source>
</evidence>
<feature type="transmembrane region" description="Helical" evidence="5">
    <location>
        <begin position="35"/>
        <end position="53"/>
    </location>
</feature>
<feature type="transmembrane region" description="Helical" evidence="5">
    <location>
        <begin position="287"/>
        <end position="305"/>
    </location>
</feature>
<feature type="transmembrane region" description="Helical" evidence="5">
    <location>
        <begin position="65"/>
        <end position="84"/>
    </location>
</feature>
<dbReference type="GO" id="GO:0016020">
    <property type="term" value="C:membrane"/>
    <property type="evidence" value="ECO:0007669"/>
    <property type="project" value="UniProtKB-SubCell"/>
</dbReference>
<evidence type="ECO:0008006" key="7">
    <source>
        <dbReference type="Google" id="ProtNLM"/>
    </source>
</evidence>
<keyword evidence="3 5" id="KW-1133">Transmembrane helix</keyword>
<feature type="transmembrane region" description="Helical" evidence="5">
    <location>
        <begin position="90"/>
        <end position="111"/>
    </location>
</feature>
<evidence type="ECO:0000256" key="3">
    <source>
        <dbReference type="ARBA" id="ARBA00022989"/>
    </source>
</evidence>
<evidence type="ECO:0000256" key="5">
    <source>
        <dbReference type="SAM" id="Phobius"/>
    </source>
</evidence>
<feature type="transmembrane region" description="Helical" evidence="5">
    <location>
        <begin position="118"/>
        <end position="142"/>
    </location>
</feature>
<dbReference type="InterPro" id="IPR002657">
    <property type="entry name" value="BilAc:Na_symport/Acr3"/>
</dbReference>
<organism evidence="6">
    <name type="scientific">uncultured Desulfovibrio sp</name>
    <dbReference type="NCBI Taxonomy" id="167968"/>
    <lineage>
        <taxon>Bacteria</taxon>
        <taxon>Pseudomonadati</taxon>
        <taxon>Thermodesulfobacteriota</taxon>
        <taxon>Desulfovibrionia</taxon>
        <taxon>Desulfovibrionales</taxon>
        <taxon>Desulfovibrionaceae</taxon>
        <taxon>Desulfovibrio</taxon>
        <taxon>environmental samples</taxon>
    </lineage>
</organism>
<proteinExistence type="predicted"/>
<dbReference type="RefSeq" id="WP_192111365.1">
    <property type="nucleotide sequence ID" value="NZ_LT598928.1"/>
</dbReference>
<evidence type="ECO:0000313" key="6">
    <source>
        <dbReference type="EMBL" id="SBV94224.1"/>
    </source>
</evidence>
<keyword evidence="4 5" id="KW-0472">Membrane</keyword>
<accession>A0A212J4A4</accession>
<evidence type="ECO:0000256" key="1">
    <source>
        <dbReference type="ARBA" id="ARBA00004141"/>
    </source>
</evidence>
<feature type="transmembrane region" description="Helical" evidence="5">
    <location>
        <begin position="194"/>
        <end position="215"/>
    </location>
</feature>
<reference evidence="6" key="1">
    <citation type="submission" date="2016-04" db="EMBL/GenBank/DDBJ databases">
        <authorList>
            <person name="Evans L.H."/>
            <person name="Alamgir A."/>
            <person name="Owens N."/>
            <person name="Weber N.D."/>
            <person name="Virtaneva K."/>
            <person name="Barbian K."/>
            <person name="Babar A."/>
            <person name="Rosenke K."/>
        </authorList>
    </citation>
    <scope>NUCLEOTIDE SEQUENCE</scope>
    <source>
        <strain evidence="6">92-2</strain>
    </source>
</reference>
<dbReference type="Pfam" id="PF01758">
    <property type="entry name" value="SBF"/>
    <property type="match status" value="1"/>
</dbReference>
<dbReference type="InterPro" id="IPR038770">
    <property type="entry name" value="Na+/solute_symporter_sf"/>
</dbReference>
<comment type="subcellular location">
    <subcellularLocation>
        <location evidence="1">Membrane</location>
        <topology evidence="1">Multi-pass membrane protein</topology>
    </subcellularLocation>
</comment>
<feature type="transmembrane region" description="Helical" evidence="5">
    <location>
        <begin position="259"/>
        <end position="281"/>
    </location>
</feature>
<feature type="transmembrane region" description="Helical" evidence="5">
    <location>
        <begin position="227"/>
        <end position="247"/>
    </location>
</feature>
<gene>
    <name evidence="6" type="ORF">KM92DES2_10501</name>
</gene>
<sequence>MNSRDLIMVLSSLLSMAAGVFLPQAAEPLAAMPRLILIFMLYMSFLAVGMEALMREIRHMKGTLCFLVALRLAVLPLLCLAVFRLCMPQFALGAFLLGAAPVGVMAAVFSLMVGANTALILVANIATSLLLPASLPAVLSATDAGLRLLGLEPLNMPAHLELGHMSVSLCVTILVPFAAAHLTRIHLDGLRNLLLRWQFPLITVSIVVSNIAIFSHYGDLLRQSPELLLKSLGAASLLCLVMTLAAIPLARRMSRQVGMAFQISFGVINNVLVMIVCMEFFSATEAIMAAAYLAPLYVLLFYYRLCSRDKKQG</sequence>
<name>A0A212J4A4_9BACT</name>
<dbReference type="EMBL" id="FLUP01000001">
    <property type="protein sequence ID" value="SBV94224.1"/>
    <property type="molecule type" value="Genomic_DNA"/>
</dbReference>
<dbReference type="AlphaFoldDB" id="A0A212J4A4"/>
<keyword evidence="2 5" id="KW-0812">Transmembrane</keyword>